<reference evidence="2" key="1">
    <citation type="submission" date="2016-06" db="EMBL/GenBank/DDBJ databases">
        <title>Parallel loss of symbiosis genes in relatives of nitrogen-fixing non-legume Parasponia.</title>
        <authorList>
            <person name="Van Velzen R."/>
            <person name="Holmer R."/>
            <person name="Bu F."/>
            <person name="Rutten L."/>
            <person name="Van Zeijl A."/>
            <person name="Liu W."/>
            <person name="Santuari L."/>
            <person name="Cao Q."/>
            <person name="Sharma T."/>
            <person name="Shen D."/>
            <person name="Roswanjaya Y."/>
            <person name="Wardhani T."/>
            <person name="Kalhor M.S."/>
            <person name="Jansen J."/>
            <person name="Van den Hoogen J."/>
            <person name="Gungor B."/>
            <person name="Hartog M."/>
            <person name="Hontelez J."/>
            <person name="Verver J."/>
            <person name="Yang W.-C."/>
            <person name="Schijlen E."/>
            <person name="Repin R."/>
            <person name="Schilthuizen M."/>
            <person name="Schranz E."/>
            <person name="Heidstra R."/>
            <person name="Miyata K."/>
            <person name="Fedorova E."/>
            <person name="Kohlen W."/>
            <person name="Bisseling T."/>
            <person name="Smit S."/>
            <person name="Geurts R."/>
        </authorList>
    </citation>
    <scope>NUCLEOTIDE SEQUENCE [LARGE SCALE GENOMIC DNA]</scope>
    <source>
        <strain evidence="2">cv. WU1-14</strain>
    </source>
</reference>
<gene>
    <name evidence="1" type="ORF">PanWU01x14_037490</name>
</gene>
<dbReference type="AlphaFoldDB" id="A0A2P5DRV9"/>
<proteinExistence type="predicted"/>
<protein>
    <submittedName>
        <fullName evidence="1">Uncharacterized protein</fullName>
    </submittedName>
</protein>
<organism evidence="1 2">
    <name type="scientific">Parasponia andersonii</name>
    <name type="common">Sponia andersonii</name>
    <dbReference type="NCBI Taxonomy" id="3476"/>
    <lineage>
        <taxon>Eukaryota</taxon>
        <taxon>Viridiplantae</taxon>
        <taxon>Streptophyta</taxon>
        <taxon>Embryophyta</taxon>
        <taxon>Tracheophyta</taxon>
        <taxon>Spermatophyta</taxon>
        <taxon>Magnoliopsida</taxon>
        <taxon>eudicotyledons</taxon>
        <taxon>Gunneridae</taxon>
        <taxon>Pentapetalae</taxon>
        <taxon>rosids</taxon>
        <taxon>fabids</taxon>
        <taxon>Rosales</taxon>
        <taxon>Cannabaceae</taxon>
        <taxon>Parasponia</taxon>
    </lineage>
</organism>
<dbReference type="Proteomes" id="UP000237105">
    <property type="component" value="Unassembled WGS sequence"/>
</dbReference>
<evidence type="ECO:0000313" key="2">
    <source>
        <dbReference type="Proteomes" id="UP000237105"/>
    </source>
</evidence>
<evidence type="ECO:0000313" key="1">
    <source>
        <dbReference type="EMBL" id="PON76033.1"/>
    </source>
</evidence>
<dbReference type="OrthoDB" id="1748414at2759"/>
<keyword evidence="2" id="KW-1185">Reference proteome</keyword>
<accession>A0A2P5DRV9</accession>
<name>A0A2P5DRV9_PARAD</name>
<dbReference type="EMBL" id="JXTB01000020">
    <property type="protein sequence ID" value="PON76033.1"/>
    <property type="molecule type" value="Genomic_DNA"/>
</dbReference>
<sequence length="227" mass="26664">MNWHEEHHWVDVKFAGHDKSIGVERVSLDWWNRDVFNDIGERLEGLIDIARDTTNISFIRFAKLRIKAPNRMLDPVPRKTTFPVSEKMVFPRSEWRRVETESSTSDVVHNMNPNNKFEKQLLGLCNQHGITAKRREKLGNEDFAKAIVSHEPHKAEDTTRKNKISTRNKAFLMKWLWSFPKESNSLWHKVIKSKYGLNSNLWDAVAAKRATLRTPWKAISYLYGDFF</sequence>
<comment type="caution">
    <text evidence="1">The sequence shown here is derived from an EMBL/GenBank/DDBJ whole genome shotgun (WGS) entry which is preliminary data.</text>
</comment>